<evidence type="ECO:0000313" key="4">
    <source>
        <dbReference type="Proteomes" id="UP000789342"/>
    </source>
</evidence>
<feature type="domain" description="Zn(2)-C6 fungal-type" evidence="2">
    <location>
        <begin position="13"/>
        <end position="42"/>
    </location>
</feature>
<gene>
    <name evidence="3" type="ORF">AMORRO_LOCUS10191</name>
</gene>
<organism evidence="3 4">
    <name type="scientific">Acaulospora morrowiae</name>
    <dbReference type="NCBI Taxonomy" id="94023"/>
    <lineage>
        <taxon>Eukaryota</taxon>
        <taxon>Fungi</taxon>
        <taxon>Fungi incertae sedis</taxon>
        <taxon>Mucoromycota</taxon>
        <taxon>Glomeromycotina</taxon>
        <taxon>Glomeromycetes</taxon>
        <taxon>Diversisporales</taxon>
        <taxon>Acaulosporaceae</taxon>
        <taxon>Acaulospora</taxon>
    </lineage>
</organism>
<keyword evidence="4" id="KW-1185">Reference proteome</keyword>
<feature type="region of interest" description="Disordered" evidence="1">
    <location>
        <begin position="56"/>
        <end position="80"/>
    </location>
</feature>
<dbReference type="CDD" id="cd00067">
    <property type="entry name" value="GAL4"/>
    <property type="match status" value="1"/>
</dbReference>
<feature type="compositionally biased region" description="Polar residues" evidence="1">
    <location>
        <begin position="63"/>
        <end position="80"/>
    </location>
</feature>
<dbReference type="GO" id="GO:0008270">
    <property type="term" value="F:zinc ion binding"/>
    <property type="evidence" value="ECO:0007669"/>
    <property type="project" value="InterPro"/>
</dbReference>
<accession>A0A9N9H5Z9</accession>
<evidence type="ECO:0000313" key="3">
    <source>
        <dbReference type="EMBL" id="CAG8656022.1"/>
    </source>
</evidence>
<proteinExistence type="predicted"/>
<evidence type="ECO:0000259" key="2">
    <source>
        <dbReference type="PROSITE" id="PS00463"/>
    </source>
</evidence>
<dbReference type="EMBL" id="CAJVPV010010917">
    <property type="protein sequence ID" value="CAG8656022.1"/>
    <property type="molecule type" value="Genomic_DNA"/>
</dbReference>
<dbReference type="PROSITE" id="PS00463">
    <property type="entry name" value="ZN2_CY6_FUNGAL_1"/>
    <property type="match status" value="1"/>
</dbReference>
<name>A0A9N9H5Z9_9GLOM</name>
<feature type="non-terminal residue" evidence="3">
    <location>
        <position position="1"/>
    </location>
</feature>
<reference evidence="3" key="1">
    <citation type="submission" date="2021-06" db="EMBL/GenBank/DDBJ databases">
        <authorList>
            <person name="Kallberg Y."/>
            <person name="Tangrot J."/>
            <person name="Rosling A."/>
        </authorList>
    </citation>
    <scope>NUCLEOTIDE SEQUENCE</scope>
    <source>
        <strain evidence="3">CL551</strain>
    </source>
</reference>
<evidence type="ECO:0000256" key="1">
    <source>
        <dbReference type="SAM" id="MobiDB-lite"/>
    </source>
</evidence>
<dbReference type="GO" id="GO:0000981">
    <property type="term" value="F:DNA-binding transcription factor activity, RNA polymerase II-specific"/>
    <property type="evidence" value="ECO:0007669"/>
    <property type="project" value="InterPro"/>
</dbReference>
<protein>
    <submittedName>
        <fullName evidence="3">296_t:CDS:1</fullName>
    </submittedName>
</protein>
<dbReference type="InterPro" id="IPR001138">
    <property type="entry name" value="Zn2Cys6_DnaBD"/>
</dbReference>
<comment type="caution">
    <text evidence="3">The sequence shown here is derived from an EMBL/GenBank/DDBJ whole genome shotgun (WGS) entry which is preliminary data.</text>
</comment>
<sequence>MTRQSRRGPYSKACTNCHKAKKGCSGCINTQCQRCIKRGLRCIPYKNNCKTVEDERGRETYPKLSSSTTTDFQSSYEDQQIEPSEIQITQIQEIMHGNSENKHITNLIRCDDQPEKPLYSPANDANYNALYVLHE</sequence>
<dbReference type="AlphaFoldDB" id="A0A9N9H5Z9"/>
<dbReference type="Proteomes" id="UP000789342">
    <property type="component" value="Unassembled WGS sequence"/>
</dbReference>